<dbReference type="Proteomes" id="UP001215151">
    <property type="component" value="Unassembled WGS sequence"/>
</dbReference>
<feature type="transmembrane region" description="Helical" evidence="1">
    <location>
        <begin position="251"/>
        <end position="273"/>
    </location>
</feature>
<gene>
    <name evidence="3" type="ORF">ONZ51_g9588</name>
</gene>
<organism evidence="3 4">
    <name type="scientific">Trametes cubensis</name>
    <dbReference type="NCBI Taxonomy" id="1111947"/>
    <lineage>
        <taxon>Eukaryota</taxon>
        <taxon>Fungi</taxon>
        <taxon>Dikarya</taxon>
        <taxon>Basidiomycota</taxon>
        <taxon>Agaricomycotina</taxon>
        <taxon>Agaricomycetes</taxon>
        <taxon>Polyporales</taxon>
        <taxon>Polyporaceae</taxon>
        <taxon>Trametes</taxon>
    </lineage>
</organism>
<reference evidence="3" key="1">
    <citation type="submission" date="2022-11" db="EMBL/GenBank/DDBJ databases">
        <title>Genome Sequence of Cubamyces cubensis.</title>
        <authorList>
            <person name="Buettner E."/>
        </authorList>
    </citation>
    <scope>NUCLEOTIDE SEQUENCE</scope>
    <source>
        <strain evidence="3">MPL-01</strain>
    </source>
</reference>
<evidence type="ECO:0000256" key="2">
    <source>
        <dbReference type="SAM" id="SignalP"/>
    </source>
</evidence>
<keyword evidence="1" id="KW-0472">Membrane</keyword>
<sequence length="274" mass="27874">MSFRKFIAAATVVVGMQMAGSSAQSISSQCQSTLASIVANKDAACLNPSALVSLAISNSDASIVPTVNTWLSGLCSRAECSNDTISEVVHSVASGCSSDLSSFGLSDVNGDELTSLVQMIYPTVREVVCLSDTNNNNTLCITETLNNLEPYTGSLTASNIDKLVTGIVGGGSIPNLPSNVTCTDCTKAAYNILQKNFGDLVDGYSGSISSTCGASFIDGASPATVSEVADNQVQQSTTTANAAAGSFAPIALSPIFGVAATTLLTAASAFFMLA</sequence>
<keyword evidence="1" id="KW-1133">Transmembrane helix</keyword>
<name>A0AAD7TL19_9APHY</name>
<evidence type="ECO:0000256" key="1">
    <source>
        <dbReference type="SAM" id="Phobius"/>
    </source>
</evidence>
<proteinExistence type="predicted"/>
<feature type="chain" id="PRO_5042054785" evidence="2">
    <location>
        <begin position="24"/>
        <end position="274"/>
    </location>
</feature>
<dbReference type="PANTHER" id="PTHR34862">
    <property type="entry name" value="SPARK DOMAIN-CONTAINING PROTEIN"/>
    <property type="match status" value="1"/>
</dbReference>
<protein>
    <submittedName>
        <fullName evidence="3">Uncharacterized protein</fullName>
    </submittedName>
</protein>
<dbReference type="EMBL" id="JAPEVG010000333">
    <property type="protein sequence ID" value="KAJ8468520.1"/>
    <property type="molecule type" value="Genomic_DNA"/>
</dbReference>
<feature type="signal peptide" evidence="2">
    <location>
        <begin position="1"/>
        <end position="23"/>
    </location>
</feature>
<keyword evidence="4" id="KW-1185">Reference proteome</keyword>
<accession>A0AAD7TL19</accession>
<keyword evidence="2" id="KW-0732">Signal</keyword>
<evidence type="ECO:0000313" key="3">
    <source>
        <dbReference type="EMBL" id="KAJ8468520.1"/>
    </source>
</evidence>
<dbReference type="AlphaFoldDB" id="A0AAD7TL19"/>
<dbReference type="PANTHER" id="PTHR34862:SF1">
    <property type="entry name" value="SPARK DOMAIN-CONTAINING PROTEIN"/>
    <property type="match status" value="1"/>
</dbReference>
<comment type="caution">
    <text evidence="3">The sequence shown here is derived from an EMBL/GenBank/DDBJ whole genome shotgun (WGS) entry which is preliminary data.</text>
</comment>
<keyword evidence="1" id="KW-0812">Transmembrane</keyword>
<evidence type="ECO:0000313" key="4">
    <source>
        <dbReference type="Proteomes" id="UP001215151"/>
    </source>
</evidence>